<keyword evidence="2" id="KW-1133">Transmembrane helix</keyword>
<dbReference type="EMBL" id="BQXS01012476">
    <property type="protein sequence ID" value="GKT23627.1"/>
    <property type="molecule type" value="Genomic_DNA"/>
</dbReference>
<keyword evidence="2" id="KW-0812">Transmembrane</keyword>
<proteinExistence type="predicted"/>
<evidence type="ECO:0000313" key="4">
    <source>
        <dbReference type="Proteomes" id="UP001057375"/>
    </source>
</evidence>
<keyword evidence="2" id="KW-0472">Membrane</keyword>
<feature type="compositionally biased region" description="Basic and acidic residues" evidence="1">
    <location>
        <begin position="356"/>
        <end position="365"/>
    </location>
</feature>
<evidence type="ECO:0000313" key="3">
    <source>
        <dbReference type="EMBL" id="GKT23627.1"/>
    </source>
</evidence>
<evidence type="ECO:0000256" key="2">
    <source>
        <dbReference type="SAM" id="Phobius"/>
    </source>
</evidence>
<name>A0ABQ5K2X6_9EUKA</name>
<feature type="transmembrane region" description="Helical" evidence="2">
    <location>
        <begin position="303"/>
        <end position="323"/>
    </location>
</feature>
<reference evidence="3" key="1">
    <citation type="submission" date="2022-03" db="EMBL/GenBank/DDBJ databases">
        <title>Draft genome sequence of Aduncisulcus paluster, a free-living microaerophilic Fornicata.</title>
        <authorList>
            <person name="Yuyama I."/>
            <person name="Kume K."/>
            <person name="Tamura T."/>
            <person name="Inagaki Y."/>
            <person name="Hashimoto T."/>
        </authorList>
    </citation>
    <scope>NUCLEOTIDE SEQUENCE</scope>
    <source>
        <strain evidence="3">NY0171</strain>
    </source>
</reference>
<keyword evidence="4" id="KW-1185">Reference proteome</keyword>
<feature type="transmembrane region" description="Helical" evidence="2">
    <location>
        <begin position="22"/>
        <end position="46"/>
    </location>
</feature>
<feature type="region of interest" description="Disordered" evidence="1">
    <location>
        <begin position="332"/>
        <end position="365"/>
    </location>
</feature>
<sequence length="365" mass="40730">MIDNNEIIVKNEEKEKEDRKSIVIALMTVLGLLLLIIGIVFVIVGFSKAKKDTGDITISGECGTNADLFIERMEAYSTNTAADLKSAFSNSYISLSIQGSIDTNIDNYNLTQYDNVSCDVSDKDMAALEERGFSATDMEDYYLRADLSDRYSSPRTGNFSWEVIGSYSLYKDYVQIFNSNQLYLDEEWRIADDASTCDSETELYCTDTCESVIYPKAFEIGIIPLGSNDYDLSYVTFANKTAVTTDDSDGVTFTCDNSVSAVPVNLLSVYVLDETSPCFVYQNYFGGDFGEAVAAEKTFNFKLTGWILMIVGALSFLGAYIMYRFVDSPVDDSQNDTEEAASNSEENQVSNGRRWWKTDKDTSRA</sequence>
<evidence type="ECO:0000256" key="1">
    <source>
        <dbReference type="SAM" id="MobiDB-lite"/>
    </source>
</evidence>
<gene>
    <name evidence="3" type="ORF">ADUPG1_012482</name>
</gene>
<protein>
    <submittedName>
        <fullName evidence="3">Uncharacterized protein</fullName>
    </submittedName>
</protein>
<comment type="caution">
    <text evidence="3">The sequence shown here is derived from an EMBL/GenBank/DDBJ whole genome shotgun (WGS) entry which is preliminary data.</text>
</comment>
<accession>A0ABQ5K2X6</accession>
<organism evidence="3 4">
    <name type="scientific">Aduncisulcus paluster</name>
    <dbReference type="NCBI Taxonomy" id="2918883"/>
    <lineage>
        <taxon>Eukaryota</taxon>
        <taxon>Metamonada</taxon>
        <taxon>Carpediemonas-like organisms</taxon>
        <taxon>Aduncisulcus</taxon>
    </lineage>
</organism>
<dbReference type="Proteomes" id="UP001057375">
    <property type="component" value="Unassembled WGS sequence"/>
</dbReference>
<feature type="compositionally biased region" description="Polar residues" evidence="1">
    <location>
        <begin position="340"/>
        <end position="351"/>
    </location>
</feature>